<feature type="region of interest" description="Disordered" evidence="1">
    <location>
        <begin position="79"/>
        <end position="98"/>
    </location>
</feature>
<name>A0A392S4Y6_9FABA</name>
<feature type="region of interest" description="Disordered" evidence="1">
    <location>
        <begin position="1"/>
        <end position="45"/>
    </location>
</feature>
<comment type="caution">
    <text evidence="2">The sequence shown here is derived from an EMBL/GenBank/DDBJ whole genome shotgun (WGS) entry which is preliminary data.</text>
</comment>
<feature type="non-terminal residue" evidence="2">
    <location>
        <position position="98"/>
    </location>
</feature>
<evidence type="ECO:0000313" key="3">
    <source>
        <dbReference type="Proteomes" id="UP000265520"/>
    </source>
</evidence>
<dbReference type="EMBL" id="LXQA010311178">
    <property type="protein sequence ID" value="MCI42955.1"/>
    <property type="molecule type" value="Genomic_DNA"/>
</dbReference>
<feature type="compositionally biased region" description="Polar residues" evidence="1">
    <location>
        <begin position="1"/>
        <end position="16"/>
    </location>
</feature>
<protein>
    <submittedName>
        <fullName evidence="2">Uncharacterized protein</fullName>
    </submittedName>
</protein>
<evidence type="ECO:0000313" key="2">
    <source>
        <dbReference type="EMBL" id="MCI42955.1"/>
    </source>
</evidence>
<organism evidence="2 3">
    <name type="scientific">Trifolium medium</name>
    <dbReference type="NCBI Taxonomy" id="97028"/>
    <lineage>
        <taxon>Eukaryota</taxon>
        <taxon>Viridiplantae</taxon>
        <taxon>Streptophyta</taxon>
        <taxon>Embryophyta</taxon>
        <taxon>Tracheophyta</taxon>
        <taxon>Spermatophyta</taxon>
        <taxon>Magnoliopsida</taxon>
        <taxon>eudicotyledons</taxon>
        <taxon>Gunneridae</taxon>
        <taxon>Pentapetalae</taxon>
        <taxon>rosids</taxon>
        <taxon>fabids</taxon>
        <taxon>Fabales</taxon>
        <taxon>Fabaceae</taxon>
        <taxon>Papilionoideae</taxon>
        <taxon>50 kb inversion clade</taxon>
        <taxon>NPAAA clade</taxon>
        <taxon>Hologalegina</taxon>
        <taxon>IRL clade</taxon>
        <taxon>Trifolieae</taxon>
        <taxon>Trifolium</taxon>
    </lineage>
</organism>
<keyword evidence="3" id="KW-1185">Reference proteome</keyword>
<evidence type="ECO:0000256" key="1">
    <source>
        <dbReference type="SAM" id="MobiDB-lite"/>
    </source>
</evidence>
<dbReference type="Proteomes" id="UP000265520">
    <property type="component" value="Unassembled WGS sequence"/>
</dbReference>
<proteinExistence type="predicted"/>
<reference evidence="2 3" key="1">
    <citation type="journal article" date="2018" name="Front. Plant Sci.">
        <title>Red Clover (Trifolium pratense) and Zigzag Clover (T. medium) - A Picture of Genomic Similarities and Differences.</title>
        <authorList>
            <person name="Dluhosova J."/>
            <person name="Istvanek J."/>
            <person name="Nedelnik J."/>
            <person name="Repkova J."/>
        </authorList>
    </citation>
    <scope>NUCLEOTIDE SEQUENCE [LARGE SCALE GENOMIC DNA]</scope>
    <source>
        <strain evidence="3">cv. 10/8</strain>
        <tissue evidence="2">Leaf</tissue>
    </source>
</reference>
<dbReference type="AlphaFoldDB" id="A0A392S4Y6"/>
<sequence length="98" mass="10481">MPTPAASTGSTDSNSTDLEDEANKMKEAEEGGSEILPETSTSKLSASLGMPEVEFVHLKEEDPMASLKLLLTKKPFEYHVSNSPSVDHSNPSSSEINS</sequence>
<accession>A0A392S4Y6</accession>